<dbReference type="Proteomes" id="UP000839747">
    <property type="component" value="Unassembled WGS sequence"/>
</dbReference>
<reference evidence="1" key="1">
    <citation type="submission" date="2018-06" db="EMBL/GenBank/DDBJ databases">
        <authorList>
            <person name="Ashton P.M."/>
            <person name="Dallman T."/>
            <person name="Nair S."/>
            <person name="De Pinna E."/>
            <person name="Peters T."/>
            <person name="Grant K."/>
        </authorList>
    </citation>
    <scope>NUCLEOTIDE SEQUENCE [LARGE SCALE GENOMIC DNA]</scope>
    <source>
        <strain evidence="1">318584</strain>
    </source>
</reference>
<dbReference type="AlphaFoldDB" id="A0A5K1UH18"/>
<evidence type="ECO:0000313" key="1">
    <source>
        <dbReference type="EMBL" id="ECJ4508037.1"/>
    </source>
</evidence>
<accession>A0A5K1UH18</accession>
<organism evidence="1">
    <name type="scientific">Salmonella enterica subsp. salamae</name>
    <dbReference type="NCBI Taxonomy" id="59202"/>
    <lineage>
        <taxon>Bacteria</taxon>
        <taxon>Pseudomonadati</taxon>
        <taxon>Pseudomonadota</taxon>
        <taxon>Gammaproteobacteria</taxon>
        <taxon>Enterobacterales</taxon>
        <taxon>Enterobacteriaceae</taxon>
        <taxon>Salmonella</taxon>
    </lineage>
</organism>
<name>A0A5K1UH18_SALER</name>
<dbReference type="Proteomes" id="UP000885342">
    <property type="component" value="Unassembled WGS sequence"/>
</dbReference>
<sequence length="87" mass="10168">MEEKINWHHSEKKSIHPQAIDRIIKAYIQAFRHATAPGFLATNALIILNFRTPLRFHPRSDKNLQRNKGYVLIRFLDVVTGYLRALS</sequence>
<reference evidence="2" key="2">
    <citation type="submission" date="2018-08" db="EMBL/GenBank/DDBJ databases">
        <authorList>
            <consortium name="GenomeTrakr network: Whole genome sequencing for foodborne pathogen traceback"/>
        </authorList>
    </citation>
    <scope>NUCLEOTIDE SEQUENCE [LARGE SCALE GENOMIC DNA]</scope>
    <source>
        <strain evidence="2">FDA00003943</strain>
    </source>
</reference>
<comment type="caution">
    <text evidence="1">The sequence shown here is derived from an EMBL/GenBank/DDBJ whole genome shotgun (WGS) entry which is preliminary data.</text>
</comment>
<gene>
    <name evidence="2" type="ORF">AIF45_04875</name>
    <name evidence="1" type="ORF">DNU24_20685</name>
</gene>
<evidence type="ECO:0000313" key="2">
    <source>
        <dbReference type="EMBL" id="MII78444.1"/>
    </source>
</evidence>
<dbReference type="EMBL" id="RSKH01000002">
    <property type="protein sequence ID" value="MII78444.1"/>
    <property type="molecule type" value="Genomic_DNA"/>
</dbReference>
<protein>
    <submittedName>
        <fullName evidence="1">Uncharacterized protein</fullName>
    </submittedName>
</protein>
<proteinExistence type="predicted"/>
<dbReference type="EMBL" id="AAIYKG010000028">
    <property type="protein sequence ID" value="ECJ4508037.1"/>
    <property type="molecule type" value="Genomic_DNA"/>
</dbReference>